<dbReference type="GO" id="GO:0005634">
    <property type="term" value="C:nucleus"/>
    <property type="evidence" value="ECO:0007669"/>
    <property type="project" value="UniProtKB-SubCell"/>
</dbReference>
<feature type="compositionally biased region" description="Polar residues" evidence="5">
    <location>
        <begin position="845"/>
        <end position="855"/>
    </location>
</feature>
<feature type="compositionally biased region" description="Basic and acidic residues" evidence="5">
    <location>
        <begin position="32"/>
        <end position="46"/>
    </location>
</feature>
<feature type="region of interest" description="Disordered" evidence="5">
    <location>
        <begin position="1108"/>
        <end position="1127"/>
    </location>
</feature>
<accession>A0A6A4HYJ3</accession>
<keyword evidence="4" id="KW-0539">Nucleus</keyword>
<dbReference type="CDD" id="cd12148">
    <property type="entry name" value="fungal_TF_MHR"/>
    <property type="match status" value="1"/>
</dbReference>
<dbReference type="Proteomes" id="UP000799118">
    <property type="component" value="Unassembled WGS sequence"/>
</dbReference>
<evidence type="ECO:0000256" key="1">
    <source>
        <dbReference type="ARBA" id="ARBA00004123"/>
    </source>
</evidence>
<feature type="region of interest" description="Disordered" evidence="5">
    <location>
        <begin position="1060"/>
        <end position="1082"/>
    </location>
</feature>
<dbReference type="PROSITE" id="PS50048">
    <property type="entry name" value="ZN2_CY6_FUNGAL_2"/>
    <property type="match status" value="1"/>
</dbReference>
<reference evidence="7" key="1">
    <citation type="journal article" date="2019" name="Environ. Microbiol.">
        <title>Fungal ecological strategies reflected in gene transcription - a case study of two litter decomposers.</title>
        <authorList>
            <person name="Barbi F."/>
            <person name="Kohler A."/>
            <person name="Barry K."/>
            <person name="Baskaran P."/>
            <person name="Daum C."/>
            <person name="Fauchery L."/>
            <person name="Ihrmark K."/>
            <person name="Kuo A."/>
            <person name="LaButti K."/>
            <person name="Lipzen A."/>
            <person name="Morin E."/>
            <person name="Grigoriev I.V."/>
            <person name="Henrissat B."/>
            <person name="Lindahl B."/>
            <person name="Martin F."/>
        </authorList>
    </citation>
    <scope>NUCLEOTIDE SEQUENCE</scope>
    <source>
        <strain evidence="7">JB14</strain>
    </source>
</reference>
<feature type="compositionally biased region" description="Basic and acidic residues" evidence="5">
    <location>
        <begin position="796"/>
        <end position="810"/>
    </location>
</feature>
<dbReference type="Pfam" id="PF04082">
    <property type="entry name" value="Fungal_trans"/>
    <property type="match status" value="1"/>
</dbReference>
<feature type="region of interest" description="Disordered" evidence="5">
    <location>
        <begin position="379"/>
        <end position="424"/>
    </location>
</feature>
<feature type="region of interest" description="Disordered" evidence="5">
    <location>
        <begin position="488"/>
        <end position="508"/>
    </location>
</feature>
<feature type="region of interest" description="Disordered" evidence="5">
    <location>
        <begin position="785"/>
        <end position="905"/>
    </location>
</feature>
<dbReference type="GO" id="GO:0006351">
    <property type="term" value="P:DNA-templated transcription"/>
    <property type="evidence" value="ECO:0007669"/>
    <property type="project" value="InterPro"/>
</dbReference>
<dbReference type="GO" id="GO:0008270">
    <property type="term" value="F:zinc ion binding"/>
    <property type="evidence" value="ECO:0007669"/>
    <property type="project" value="InterPro"/>
</dbReference>
<name>A0A6A4HYJ3_9AGAR</name>
<dbReference type="EMBL" id="ML769423">
    <property type="protein sequence ID" value="KAE9403609.1"/>
    <property type="molecule type" value="Genomic_DNA"/>
</dbReference>
<keyword evidence="3" id="KW-0238">DNA-binding</keyword>
<evidence type="ECO:0000259" key="6">
    <source>
        <dbReference type="PROSITE" id="PS50048"/>
    </source>
</evidence>
<evidence type="ECO:0000256" key="5">
    <source>
        <dbReference type="SAM" id="MobiDB-lite"/>
    </source>
</evidence>
<dbReference type="GO" id="GO:0000981">
    <property type="term" value="F:DNA-binding transcription factor activity, RNA polymerase II-specific"/>
    <property type="evidence" value="ECO:0007669"/>
    <property type="project" value="InterPro"/>
</dbReference>
<comment type="subcellular location">
    <subcellularLocation>
        <location evidence="1">Nucleus</location>
    </subcellularLocation>
</comment>
<dbReference type="InterPro" id="IPR036864">
    <property type="entry name" value="Zn2-C6_fun-type_DNA-bd_sf"/>
</dbReference>
<dbReference type="InterPro" id="IPR007219">
    <property type="entry name" value="XnlR_reg_dom"/>
</dbReference>
<feature type="compositionally biased region" description="Low complexity" evidence="5">
    <location>
        <begin position="882"/>
        <end position="901"/>
    </location>
</feature>
<dbReference type="PROSITE" id="PS00463">
    <property type="entry name" value="ZN2_CY6_FUNGAL_1"/>
    <property type="match status" value="1"/>
</dbReference>
<feature type="region of interest" description="Disordered" evidence="5">
    <location>
        <begin position="996"/>
        <end position="1022"/>
    </location>
</feature>
<sequence>MDGHSGALVMQTMDDTNASASNGPPVKRRRKNDGEPSEPRRLRRSHEACTRCRGKKIKCDSKHPRCTACVTAGVACNQEDRHRQTTIARDHTERLEQIVAQCDALLKRHLPGFSLQTIDDLCAREGIDLSTLQPIQNIPLQTSSVAPPQPAYPPPPPPPPGVTYYQYQYMYPAPFQVPPIPSSPAAVMIPGQDPNANDMSSTHALAKSFGVAPFIVNDASASPAPVYYAPPTVNNSNSDNPPSAAPAHLAEEDLAVGSSGLDSGRDRVVQLEMPAPRDTAKWTVVSVFRSQPFSASSSMDIWLPTDRNTLLDIVDVYFSRLNVHRPVFFRHQFLQALNQLYDEGASSRPVFDPGFICSLYLVLALGTLSELNRSGYPGEVPAADGDVSMDDEGSKEEQDSASPRLRSKGRMAAKATTASNSRLPPDWPAHDEFFDRALAVKPELRVTLSSLQALILLQWYLYAERQGRTLWRLVGSIVRLAIELGLHHDPTTQTMPDPNPSEESDKKEIPTFTPLESILRIRLWSIVLVHDRGTSILLGRPLAISPRDANTPRPSRPRIGDPAFTVPPAQTDLDMSEHFLVSAPIADIQADIIMSLYSPTRQSGETLLRNASRIIESIKNFRRSLPASYKNYFTGTAHWSLSRRHDLLSTLSESAGLTLLKLAISRILLLRALFSSKELGYPERRKALVDAMIQAHNVIAIHTVLVRFPEMSRCDKEIPGLSDGEGGEQDGAGNAVRILMEDVWLALDMLPRFRWRWETGSGASAGTNPLIAKLAEIVMESSYSEAGLRGVGAPDESDKRAERGEIRESRLISGIGRQGPVGQPVLIPEPEWEEESTSPNREKPTSTTPIATNGPSWVDDTGSPSSQQSTPTLQPAYPPTSYPRSSTASSRSSTVSSSTYTYPPPPASVTNAGGISYPHAQYPAFGPPVFGPQPANGSNEVPPSKNAVPISSTTNGSAPVTPIRTTAAMPASSIPMHMVEVPQSLFYPFYQPTEGMAPSSDNTSHAHSNGLLSPPPPPPRVTRTAASGVPNGQLGCSAGACTWRTTGRAGYVHNRRKAIFPSTPSSTRPSTATNLSATPSVPYSSRPVNGAYAIHGGHPMPPTHGWVAHNGHTSTSRANGYAVQPSS</sequence>
<dbReference type="SMART" id="SM00066">
    <property type="entry name" value="GAL4"/>
    <property type="match status" value="1"/>
</dbReference>
<feature type="compositionally biased region" description="Polar residues" evidence="5">
    <location>
        <begin position="13"/>
        <end position="22"/>
    </location>
</feature>
<dbReference type="CDD" id="cd00067">
    <property type="entry name" value="GAL4"/>
    <property type="match status" value="1"/>
</dbReference>
<keyword evidence="8" id="KW-1185">Reference proteome</keyword>
<evidence type="ECO:0000313" key="8">
    <source>
        <dbReference type="Proteomes" id="UP000799118"/>
    </source>
</evidence>
<evidence type="ECO:0000256" key="3">
    <source>
        <dbReference type="ARBA" id="ARBA00023125"/>
    </source>
</evidence>
<feature type="domain" description="Zn(2)-C6 fungal-type" evidence="6">
    <location>
        <begin position="48"/>
        <end position="76"/>
    </location>
</feature>
<protein>
    <recommendedName>
        <fullName evidence="6">Zn(2)-C6 fungal-type domain-containing protein</fullName>
    </recommendedName>
</protein>
<gene>
    <name evidence="7" type="ORF">BT96DRAFT_917383</name>
</gene>
<dbReference type="OrthoDB" id="4064873at2759"/>
<dbReference type="PANTHER" id="PTHR46910">
    <property type="entry name" value="TRANSCRIPTION FACTOR PDR1"/>
    <property type="match status" value="1"/>
</dbReference>
<feature type="compositionally biased region" description="Low complexity" evidence="5">
    <location>
        <begin position="1061"/>
        <end position="1073"/>
    </location>
</feature>
<dbReference type="AlphaFoldDB" id="A0A6A4HYJ3"/>
<feature type="region of interest" description="Disordered" evidence="5">
    <location>
        <begin position="1"/>
        <end position="46"/>
    </location>
</feature>
<dbReference type="SMART" id="SM00906">
    <property type="entry name" value="Fungal_trans"/>
    <property type="match status" value="1"/>
</dbReference>
<feature type="compositionally biased region" description="Polar residues" evidence="5">
    <location>
        <begin position="999"/>
        <end position="1011"/>
    </location>
</feature>
<feature type="compositionally biased region" description="Polar residues" evidence="5">
    <location>
        <begin position="1111"/>
        <end position="1127"/>
    </location>
</feature>
<feature type="compositionally biased region" description="Low complexity" evidence="5">
    <location>
        <begin position="861"/>
        <end position="875"/>
    </location>
</feature>
<proteinExistence type="predicted"/>
<keyword evidence="2" id="KW-0479">Metal-binding</keyword>
<evidence type="ECO:0000313" key="7">
    <source>
        <dbReference type="EMBL" id="KAE9403609.1"/>
    </source>
</evidence>
<evidence type="ECO:0000256" key="4">
    <source>
        <dbReference type="ARBA" id="ARBA00023242"/>
    </source>
</evidence>
<dbReference type="GO" id="GO:0003677">
    <property type="term" value="F:DNA binding"/>
    <property type="evidence" value="ECO:0007669"/>
    <property type="project" value="UniProtKB-KW"/>
</dbReference>
<dbReference type="PANTHER" id="PTHR46910:SF3">
    <property type="entry name" value="HALOTOLERANCE PROTEIN 9-RELATED"/>
    <property type="match status" value="1"/>
</dbReference>
<dbReference type="InterPro" id="IPR050987">
    <property type="entry name" value="AtrR-like"/>
</dbReference>
<organism evidence="7 8">
    <name type="scientific">Gymnopus androsaceus JB14</name>
    <dbReference type="NCBI Taxonomy" id="1447944"/>
    <lineage>
        <taxon>Eukaryota</taxon>
        <taxon>Fungi</taxon>
        <taxon>Dikarya</taxon>
        <taxon>Basidiomycota</taxon>
        <taxon>Agaricomycotina</taxon>
        <taxon>Agaricomycetes</taxon>
        <taxon>Agaricomycetidae</taxon>
        <taxon>Agaricales</taxon>
        <taxon>Marasmiineae</taxon>
        <taxon>Omphalotaceae</taxon>
        <taxon>Gymnopus</taxon>
    </lineage>
</organism>
<dbReference type="SUPFAM" id="SSF57701">
    <property type="entry name" value="Zn2/Cys6 DNA-binding domain"/>
    <property type="match status" value="1"/>
</dbReference>
<evidence type="ECO:0000256" key="2">
    <source>
        <dbReference type="ARBA" id="ARBA00022723"/>
    </source>
</evidence>
<dbReference type="InterPro" id="IPR001138">
    <property type="entry name" value="Zn2Cys6_DnaBD"/>
</dbReference>
<dbReference type="Gene3D" id="4.10.240.10">
    <property type="entry name" value="Zn(2)-C6 fungal-type DNA-binding domain"/>
    <property type="match status" value="1"/>
</dbReference>
<dbReference type="Pfam" id="PF00172">
    <property type="entry name" value="Zn_clus"/>
    <property type="match status" value="1"/>
</dbReference>